<reference evidence="3 4" key="3">
    <citation type="journal article" date="2017" name="G3 (Bethesda)">
        <title>Comparative analysis highlights variable genome content of wheat rusts and divergence of the mating loci.</title>
        <authorList>
            <person name="Cuomo C.A."/>
            <person name="Bakkeren G."/>
            <person name="Khalil H.B."/>
            <person name="Panwar V."/>
            <person name="Joly D."/>
            <person name="Linning R."/>
            <person name="Sakthikumar S."/>
            <person name="Song X."/>
            <person name="Adiconis X."/>
            <person name="Fan L."/>
            <person name="Goldberg J.M."/>
            <person name="Levin J.Z."/>
            <person name="Young S."/>
            <person name="Zeng Q."/>
            <person name="Anikster Y."/>
            <person name="Bruce M."/>
            <person name="Wang M."/>
            <person name="Yin C."/>
            <person name="McCallum B."/>
            <person name="Szabo L.J."/>
            <person name="Hulbert S."/>
            <person name="Chen X."/>
            <person name="Fellers J.P."/>
        </authorList>
    </citation>
    <scope>NUCLEOTIDE SEQUENCE</scope>
    <source>
        <strain evidence="3">isolate 1-1 / race 1 (BBBD)</strain>
        <strain evidence="4">Isolate 1-1 / race 1 (BBBD)</strain>
    </source>
</reference>
<evidence type="ECO:0000313" key="4">
    <source>
        <dbReference type="Proteomes" id="UP000005240"/>
    </source>
</evidence>
<feature type="region of interest" description="Disordered" evidence="1">
    <location>
        <begin position="93"/>
        <end position="325"/>
    </location>
</feature>
<dbReference type="OrthoDB" id="2504856at2759"/>
<dbReference type="AlphaFoldDB" id="A0A180H050"/>
<dbReference type="STRING" id="630390.A0A180H050"/>
<protein>
    <submittedName>
        <fullName evidence="2 3">Uncharacterized protein</fullName>
    </submittedName>
</protein>
<keyword evidence="4" id="KW-1185">Reference proteome</keyword>
<feature type="compositionally biased region" description="Basic residues" evidence="1">
    <location>
        <begin position="522"/>
        <end position="540"/>
    </location>
</feature>
<dbReference type="EMBL" id="ADAS02000010">
    <property type="protein sequence ID" value="OAV97979.1"/>
    <property type="molecule type" value="Genomic_DNA"/>
</dbReference>
<dbReference type="Proteomes" id="UP000005240">
    <property type="component" value="Unassembled WGS sequence"/>
</dbReference>
<evidence type="ECO:0000256" key="1">
    <source>
        <dbReference type="SAM" id="MobiDB-lite"/>
    </source>
</evidence>
<organism evidence="2">
    <name type="scientific">Puccinia triticina (isolate 1-1 / race 1 (BBBD))</name>
    <name type="common">Brown leaf rust fungus</name>
    <dbReference type="NCBI Taxonomy" id="630390"/>
    <lineage>
        <taxon>Eukaryota</taxon>
        <taxon>Fungi</taxon>
        <taxon>Dikarya</taxon>
        <taxon>Basidiomycota</taxon>
        <taxon>Pucciniomycotina</taxon>
        <taxon>Pucciniomycetes</taxon>
        <taxon>Pucciniales</taxon>
        <taxon>Pucciniaceae</taxon>
        <taxon>Puccinia</taxon>
    </lineage>
</organism>
<reference evidence="2" key="2">
    <citation type="submission" date="2016-05" db="EMBL/GenBank/DDBJ databases">
        <title>Comparative analysis highlights variable genome content of wheat rusts and divergence of the mating loci.</title>
        <authorList>
            <person name="Cuomo C.A."/>
            <person name="Bakkeren G."/>
            <person name="Szabo L."/>
            <person name="Khalil H."/>
            <person name="Joly D."/>
            <person name="Goldberg J."/>
            <person name="Young S."/>
            <person name="Zeng Q."/>
            <person name="Fellers J."/>
        </authorList>
    </citation>
    <scope>NUCLEOTIDE SEQUENCE [LARGE SCALE GENOMIC DNA]</scope>
    <source>
        <strain evidence="2">1-1 BBBD Race 1</strain>
    </source>
</reference>
<feature type="compositionally biased region" description="Basic residues" evidence="1">
    <location>
        <begin position="193"/>
        <end position="202"/>
    </location>
</feature>
<evidence type="ECO:0000313" key="2">
    <source>
        <dbReference type="EMBL" id="OAV97979.1"/>
    </source>
</evidence>
<proteinExistence type="predicted"/>
<feature type="compositionally biased region" description="Polar residues" evidence="1">
    <location>
        <begin position="305"/>
        <end position="317"/>
    </location>
</feature>
<dbReference type="VEuPathDB" id="FungiDB:PTTG_25900"/>
<feature type="compositionally biased region" description="Polar residues" evidence="1">
    <location>
        <begin position="109"/>
        <end position="122"/>
    </location>
</feature>
<feature type="compositionally biased region" description="Polar residues" evidence="1">
    <location>
        <begin position="216"/>
        <end position="231"/>
    </location>
</feature>
<feature type="compositionally biased region" description="Low complexity" evidence="1">
    <location>
        <begin position="255"/>
        <end position="304"/>
    </location>
</feature>
<feature type="region of interest" description="Disordered" evidence="1">
    <location>
        <begin position="512"/>
        <end position="569"/>
    </location>
</feature>
<gene>
    <name evidence="2" type="ORF">PTTG_25900</name>
</gene>
<name>A0A180H050_PUCT1</name>
<dbReference type="EnsemblFungi" id="PTTG_25900-t43_1">
    <property type="protein sequence ID" value="PTTG_25900-t43_1-p1"/>
    <property type="gene ID" value="PTTG_25900"/>
</dbReference>
<reference evidence="2" key="1">
    <citation type="submission" date="2009-11" db="EMBL/GenBank/DDBJ databases">
        <authorList>
            <consortium name="The Broad Institute Genome Sequencing Platform"/>
            <person name="Ward D."/>
            <person name="Feldgarden M."/>
            <person name="Earl A."/>
            <person name="Young S.K."/>
            <person name="Zeng Q."/>
            <person name="Koehrsen M."/>
            <person name="Alvarado L."/>
            <person name="Berlin A."/>
            <person name="Bochicchio J."/>
            <person name="Borenstein D."/>
            <person name="Chapman S.B."/>
            <person name="Chen Z."/>
            <person name="Engels R."/>
            <person name="Freedman E."/>
            <person name="Gellesch M."/>
            <person name="Goldberg J."/>
            <person name="Griggs A."/>
            <person name="Gujja S."/>
            <person name="Heilman E."/>
            <person name="Heiman D."/>
            <person name="Hepburn T."/>
            <person name="Howarth C."/>
            <person name="Jen D."/>
            <person name="Larson L."/>
            <person name="Lewis B."/>
            <person name="Mehta T."/>
            <person name="Park D."/>
            <person name="Pearson M."/>
            <person name="Roberts A."/>
            <person name="Saif S."/>
            <person name="Shea T."/>
            <person name="Shenoy N."/>
            <person name="Sisk P."/>
            <person name="Stolte C."/>
            <person name="Sykes S."/>
            <person name="Thomson T."/>
            <person name="Walk T."/>
            <person name="White J."/>
            <person name="Yandava C."/>
            <person name="Izard J."/>
            <person name="Baranova O.V."/>
            <person name="Blanton J.M."/>
            <person name="Tanner A.C."/>
            <person name="Dewhirst F.E."/>
            <person name="Haas B."/>
            <person name="Nusbaum C."/>
            <person name="Birren B."/>
        </authorList>
    </citation>
    <scope>NUCLEOTIDE SEQUENCE [LARGE SCALE GENOMIC DNA]</scope>
    <source>
        <strain evidence="2">1-1 BBBD Race 1</strain>
    </source>
</reference>
<feature type="compositionally biased region" description="Acidic residues" evidence="1">
    <location>
        <begin position="554"/>
        <end position="569"/>
    </location>
</feature>
<sequence>MNLLASDPPSRVRIRTHPPLRPFQAWVPFNPNQLISSLKSTILSLLGDTQSIPLTAQDILLELDAFAFLDQSLCSLIDPTHDLIDVKTVSPIPSTSQMETSKKRRRSQSKTQLPPNTPSEQLPPQRCKSQPAERAIKPLNQSKLTHQPKAANPSKIQTSSTSPSDQKTNAKSDNLPTDRPVPPGQGKPSTKARNQRKKIRRMRERERKLSAIGSLAQGQCDQTSKPQSQPLQLIKGGRNNEGAKTNNSSVRKDGSSQGSTSQTSSQLDESSSDSSPESSSDSSTESSSDSSTSSSESDSEPGTSVPKSTLSEASSHPSELPSKRSCIQTVTAASTQTAAPVTQTSRLITQKTVPIISNPQLTMLSLSNKNKRKNLKRKSCPEQLAQPSKIVFESNVSGNHLRSPVKNPVKNPVKSPCFTPPSPNYGTASASPSLVQASLPQREDVSHDYLAFDEDEEQEFVDYSITHATRSHGPPPSARHADLIPSNILITSINLLDPYWTPGQIGNTYSYFDSTLPQTTSKKTRKNRKKSLKRRRRLAAKTRLLQQGQHEGRVEEEEDEDEGSDGSEFDQEIQRDIENAYAEFIGSGGHSSRLNESDQQGGTFLTTLNQKWDQLEKVDRKTAVLGSQIAIRTIEISVESFTPEPMTYYGTLIGTNEAHLALKLDPGCIPAAQATLETSEYDLDGSAFDDQGWEPGEEEGHEERMVDVKEALRAHQRNALALDVWGGSRDVRDWEWNTIIDARKL</sequence>
<accession>A0A180H050</accession>
<reference evidence="3" key="4">
    <citation type="submission" date="2025-05" db="UniProtKB">
        <authorList>
            <consortium name="EnsemblFungi"/>
        </authorList>
    </citation>
    <scope>IDENTIFICATION</scope>
    <source>
        <strain evidence="3">isolate 1-1 / race 1 (BBBD)</strain>
    </source>
</reference>
<feature type="compositionally biased region" description="Polar residues" evidence="1">
    <location>
        <begin position="154"/>
        <end position="175"/>
    </location>
</feature>
<evidence type="ECO:0000313" key="3">
    <source>
        <dbReference type="EnsemblFungi" id="PTTG_25900-t43_1-p1"/>
    </source>
</evidence>